<dbReference type="InterPro" id="IPR034686">
    <property type="entry name" value="Terpene_cyclase-like_2"/>
</dbReference>
<evidence type="ECO:0000256" key="2">
    <source>
        <dbReference type="RuleBase" id="RU366034"/>
    </source>
</evidence>
<dbReference type="OrthoDB" id="2989600at2"/>
<dbReference type="Gene3D" id="1.10.600.10">
    <property type="entry name" value="Farnesyl Diphosphate Synthase"/>
    <property type="match status" value="1"/>
</dbReference>
<dbReference type="Proteomes" id="UP000255355">
    <property type="component" value="Unassembled WGS sequence"/>
</dbReference>
<dbReference type="InterPro" id="IPR048143">
    <property type="entry name" value="Selin_dien_syn"/>
</dbReference>
<dbReference type="NCBIfam" id="NF041565">
    <property type="entry name" value="selin_dien_syn"/>
    <property type="match status" value="1"/>
</dbReference>
<dbReference type="RefSeq" id="WP_068018626.1">
    <property type="nucleotide sequence ID" value="NZ_QQAZ01000005.1"/>
</dbReference>
<dbReference type="SUPFAM" id="SSF48576">
    <property type="entry name" value="Terpenoid synthases"/>
    <property type="match status" value="1"/>
</dbReference>
<evidence type="ECO:0000256" key="1">
    <source>
        <dbReference type="ARBA" id="ARBA00023239"/>
    </source>
</evidence>
<keyword evidence="4" id="KW-1185">Reference proteome</keyword>
<evidence type="ECO:0000313" key="3">
    <source>
        <dbReference type="EMBL" id="RDI50743.1"/>
    </source>
</evidence>
<comment type="similarity">
    <text evidence="2">Belongs to the terpene synthase family.</text>
</comment>
<organism evidence="3 4">
    <name type="scientific">Nocardia mexicana</name>
    <dbReference type="NCBI Taxonomy" id="279262"/>
    <lineage>
        <taxon>Bacteria</taxon>
        <taxon>Bacillati</taxon>
        <taxon>Actinomycetota</taxon>
        <taxon>Actinomycetes</taxon>
        <taxon>Mycobacteriales</taxon>
        <taxon>Nocardiaceae</taxon>
        <taxon>Nocardia</taxon>
    </lineage>
</organism>
<proteinExistence type="inferred from homology"/>
<comment type="caution">
    <text evidence="3">The sequence shown here is derived from an EMBL/GenBank/DDBJ whole genome shotgun (WGS) entry which is preliminary data.</text>
</comment>
<dbReference type="AlphaFoldDB" id="A0A370H3L0"/>
<dbReference type="InterPro" id="IPR008949">
    <property type="entry name" value="Isoprenoid_synthase_dom_sf"/>
</dbReference>
<keyword evidence="2" id="KW-0460">Magnesium</keyword>
<keyword evidence="2" id="KW-0479">Metal-binding</keyword>
<evidence type="ECO:0000313" key="4">
    <source>
        <dbReference type="Proteomes" id="UP000255355"/>
    </source>
</evidence>
<dbReference type="PANTHER" id="PTHR35201">
    <property type="entry name" value="TERPENE SYNTHASE"/>
    <property type="match status" value="1"/>
</dbReference>
<keyword evidence="1 2" id="KW-0456">Lyase</keyword>
<dbReference type="GO" id="GO:0046872">
    <property type="term" value="F:metal ion binding"/>
    <property type="evidence" value="ECO:0007669"/>
    <property type="project" value="UniProtKB-KW"/>
</dbReference>
<dbReference type="EMBL" id="QQAZ01000005">
    <property type="protein sequence ID" value="RDI50743.1"/>
    <property type="molecule type" value="Genomic_DNA"/>
</dbReference>
<gene>
    <name evidence="3" type="ORF">DFR68_105220</name>
</gene>
<accession>A0A370H3L0</accession>
<name>A0A370H3L0_9NOCA</name>
<dbReference type="Pfam" id="PF19086">
    <property type="entry name" value="Terpene_syn_C_2"/>
    <property type="match status" value="1"/>
</dbReference>
<dbReference type="SFLD" id="SFLDG01020">
    <property type="entry name" value="Terpene_Cyclase_Like_2"/>
    <property type="match status" value="1"/>
</dbReference>
<dbReference type="EC" id="4.2.3.-" evidence="2"/>
<dbReference type="PANTHER" id="PTHR35201:SF4">
    <property type="entry name" value="BETA-PINACENE SYNTHASE-RELATED"/>
    <property type="match status" value="1"/>
</dbReference>
<reference evidence="3 4" key="1">
    <citation type="submission" date="2018-07" db="EMBL/GenBank/DDBJ databases">
        <title>Genomic Encyclopedia of Type Strains, Phase IV (KMG-IV): sequencing the most valuable type-strain genomes for metagenomic binning, comparative biology and taxonomic classification.</title>
        <authorList>
            <person name="Goeker M."/>
        </authorList>
    </citation>
    <scope>NUCLEOTIDE SEQUENCE [LARGE SCALE GENOMIC DNA]</scope>
    <source>
        <strain evidence="3 4">DSM 44952</strain>
    </source>
</reference>
<dbReference type="STRING" id="1210089.GCA_001613165_02565"/>
<protein>
    <recommendedName>
        <fullName evidence="2">Terpene synthase</fullName>
        <ecNumber evidence="2">4.2.3.-</ecNumber>
    </recommendedName>
</protein>
<dbReference type="SFLD" id="SFLDS00005">
    <property type="entry name" value="Isoprenoid_Synthase_Type_I"/>
    <property type="match status" value="1"/>
</dbReference>
<sequence length="357" mass="39974">MTELTRDEAGPVAQAEIPPLYSPFVPAIHPAHAEINHNTAVWAENLGIGSPRLRRQLAAHDIGAFAARILPEGDAAVVQLLGDFIVWLFLVDDGHCEEGRLGTLPGELAGELSRLLRVAENPDAAMVVDERLGAGLRELRQRMDEYATPSQATRWVEGLRQYFLSVVWEAHHRERDSVPSLDDYTLMRLYTGATTVIFPLLEMAHGYELDADERDATATRAAVEMACFVICWDNDILSLHKESRGDRYWLNAIRVLARERGASPAEALPICVAQRDRVTCRYLRVRNRLATTGGPALRRYLTTADSFIRGAQDWQATSSRYTTPDDIARPSLRFTDTPTDSSDQPLDIPSIAWWWTV</sequence>
<comment type="cofactor">
    <cofactor evidence="2">
        <name>Mg(2+)</name>
        <dbReference type="ChEBI" id="CHEBI:18420"/>
    </cofactor>
</comment>
<dbReference type="GO" id="GO:0010333">
    <property type="term" value="F:terpene synthase activity"/>
    <property type="evidence" value="ECO:0007669"/>
    <property type="project" value="InterPro"/>
</dbReference>